<evidence type="ECO:0000313" key="2">
    <source>
        <dbReference type="Proteomes" id="UP000886653"/>
    </source>
</evidence>
<dbReference type="EMBL" id="MU167244">
    <property type="protein sequence ID" value="KAG0147800.1"/>
    <property type="molecule type" value="Genomic_DNA"/>
</dbReference>
<sequence length="116" mass="13648">KFQMSTKLTDPNYKAWKQPILEAFMMIDYDGYLLKTNYKSSILSDELHIRTKFLITTYILKSCDYTNEAMSCAVLKEGTGIDDTMNYDPHTLWDYLKTRHRTITEGKLRVIDKVLH</sequence>
<feature type="non-terminal residue" evidence="1">
    <location>
        <position position="116"/>
    </location>
</feature>
<organism evidence="1 2">
    <name type="scientific">Cronartium quercuum f. sp. fusiforme G11</name>
    <dbReference type="NCBI Taxonomy" id="708437"/>
    <lineage>
        <taxon>Eukaryota</taxon>
        <taxon>Fungi</taxon>
        <taxon>Dikarya</taxon>
        <taxon>Basidiomycota</taxon>
        <taxon>Pucciniomycotina</taxon>
        <taxon>Pucciniomycetes</taxon>
        <taxon>Pucciniales</taxon>
        <taxon>Coleosporiaceae</taxon>
        <taxon>Cronartium</taxon>
    </lineage>
</organism>
<keyword evidence="2" id="KW-1185">Reference proteome</keyword>
<feature type="non-terminal residue" evidence="1">
    <location>
        <position position="1"/>
    </location>
</feature>
<name>A0A9P6NQP5_9BASI</name>
<comment type="caution">
    <text evidence="1">The sequence shown here is derived from an EMBL/GenBank/DDBJ whole genome shotgun (WGS) entry which is preliminary data.</text>
</comment>
<dbReference type="AlphaFoldDB" id="A0A9P6NQP5"/>
<evidence type="ECO:0000313" key="1">
    <source>
        <dbReference type="EMBL" id="KAG0147800.1"/>
    </source>
</evidence>
<accession>A0A9P6NQP5</accession>
<dbReference type="Proteomes" id="UP000886653">
    <property type="component" value="Unassembled WGS sequence"/>
</dbReference>
<gene>
    <name evidence="1" type="ORF">CROQUDRAFT_9346</name>
</gene>
<reference evidence="1" key="1">
    <citation type="submission" date="2013-11" db="EMBL/GenBank/DDBJ databases">
        <title>Genome sequence of the fusiform rust pathogen reveals effectors for host alternation and coevolution with pine.</title>
        <authorList>
            <consortium name="DOE Joint Genome Institute"/>
            <person name="Smith K."/>
            <person name="Pendleton A."/>
            <person name="Kubisiak T."/>
            <person name="Anderson C."/>
            <person name="Salamov A."/>
            <person name="Aerts A."/>
            <person name="Riley R."/>
            <person name="Clum A."/>
            <person name="Lindquist E."/>
            <person name="Ence D."/>
            <person name="Campbell M."/>
            <person name="Kronenberg Z."/>
            <person name="Feau N."/>
            <person name="Dhillon B."/>
            <person name="Hamelin R."/>
            <person name="Burleigh J."/>
            <person name="Smith J."/>
            <person name="Yandell M."/>
            <person name="Nelson C."/>
            <person name="Grigoriev I."/>
            <person name="Davis J."/>
        </authorList>
    </citation>
    <scope>NUCLEOTIDE SEQUENCE</scope>
    <source>
        <strain evidence="1">G11</strain>
    </source>
</reference>
<proteinExistence type="predicted"/>
<protein>
    <submittedName>
        <fullName evidence="1">Uncharacterized protein</fullName>
    </submittedName>
</protein>